<dbReference type="SUPFAM" id="SSF57924">
    <property type="entry name" value="Inhibitor of apoptosis (IAP) repeat"/>
    <property type="match status" value="2"/>
</dbReference>
<dbReference type="Pfam" id="PF00653">
    <property type="entry name" value="BIR"/>
    <property type="match status" value="2"/>
</dbReference>
<dbReference type="PANTHER" id="PTHR10044:SF139">
    <property type="entry name" value="DEATH-ASSOCIATED INHIBITOR OF APOPTOSIS 2"/>
    <property type="match status" value="1"/>
</dbReference>
<dbReference type="Gene3D" id="1.10.1170.10">
    <property type="entry name" value="Inhibitor Of Apoptosis Protein (2mihbC-IAP-1), Chain A"/>
    <property type="match status" value="2"/>
</dbReference>
<protein>
    <submittedName>
        <fullName evidence="5">Uncharacterized protein</fullName>
    </submittedName>
</protein>
<dbReference type="SMART" id="SM00238">
    <property type="entry name" value="BIR"/>
    <property type="match status" value="2"/>
</dbReference>
<dbReference type="PROSITE" id="PS01282">
    <property type="entry name" value="BIR_REPEAT_1"/>
    <property type="match status" value="1"/>
</dbReference>
<gene>
    <name evidence="5" type="ORF">DPMN_143737</name>
</gene>
<dbReference type="FunFam" id="1.10.1170.10:FF:000002">
    <property type="entry name" value="Baculoviral IAP repeat containing 7"/>
    <property type="match status" value="1"/>
</dbReference>
<dbReference type="GO" id="GO:0005634">
    <property type="term" value="C:nucleus"/>
    <property type="evidence" value="ECO:0007669"/>
    <property type="project" value="TreeGrafter"/>
</dbReference>
<dbReference type="Pfam" id="PF13920">
    <property type="entry name" value="zf-C3HC4_3"/>
    <property type="match status" value="1"/>
</dbReference>
<name>A0A9D4GDL1_DREPO</name>
<dbReference type="GO" id="GO:0051726">
    <property type="term" value="P:regulation of cell cycle"/>
    <property type="evidence" value="ECO:0007669"/>
    <property type="project" value="TreeGrafter"/>
</dbReference>
<keyword evidence="2" id="KW-0863">Zinc-finger</keyword>
<dbReference type="GO" id="GO:0005737">
    <property type="term" value="C:cytoplasm"/>
    <property type="evidence" value="ECO:0007669"/>
    <property type="project" value="TreeGrafter"/>
</dbReference>
<dbReference type="GO" id="GO:0061630">
    <property type="term" value="F:ubiquitin protein ligase activity"/>
    <property type="evidence" value="ECO:0007669"/>
    <property type="project" value="TreeGrafter"/>
</dbReference>
<dbReference type="InterPro" id="IPR001370">
    <property type="entry name" value="BIR_rpt"/>
</dbReference>
<feature type="compositionally biased region" description="Low complexity" evidence="4">
    <location>
        <begin position="690"/>
        <end position="710"/>
    </location>
</feature>
<keyword evidence="1" id="KW-0479">Metal-binding</keyword>
<dbReference type="GO" id="GO:0043027">
    <property type="term" value="F:cysteine-type endopeptidase inhibitor activity involved in apoptotic process"/>
    <property type="evidence" value="ECO:0007669"/>
    <property type="project" value="TreeGrafter"/>
</dbReference>
<keyword evidence="3" id="KW-0862">Zinc</keyword>
<dbReference type="InterPro" id="IPR050784">
    <property type="entry name" value="IAP"/>
</dbReference>
<sequence length="1052" mass="118305">MDKHPTLAHIFEGFKKMIPSRFDHMIEGYKKKKRWISTDKCGSQRGLHACTNYRNLRLCFVTKSEWHDREGQIKQTVDPVKKDKFGAQKGIKKWIPQGSPKSFPHLSIVKENPDFSRANEEKENLPPPPITEKDKGKSDCSENEEDEDSDKYLSSKQKLPHFGLRKMISNVAMYLRDREILARPSKHDMTKTLKIQRYMYMKDLEEAYSKTSTDRKLQTALYPSFYQMKVHKCDHEEVGTNVDLTELPIKVIDTDEHEAETDVALPEYGEKETVCDQTHTEIDVYDTHSDNSFEMFCDLSTLFDEEKVPNSAQTSHETDVFDTETEEKERENISEVEDCIMNNSFESEHDSSQLLTYEKQPDTALVHIGVKIRMNVVKVLPAPDANPNVENHSPITRKKLTVENDPVKILSRTQMMMPRISEWTVFTVIGIIERLALGQQVPAKESMKYEMLRFCTFRQYPPSGKPSTIRLAKAGFYYATNRDEVICYCCAKRISNWKENDDPLLAHKHVTPNCDFLLKNSEVNIPISITDESDVIQRLLRLEFDPVFVNQVFNETSTEALERLNNLLTDSIGTDGRTNDDPSNIDVTSNTYRANRDSPVAKDSIPAGSFANSLPPVGAENINESDRRYMSLVGEDVNNAAKLSTFNKMENMTGIMVSNLNMTGIMVSNMAKIPDFVNTKSEQPTDDSSTDLTRGLSTSSTTSSNSTQSTRAISQSNLAPQLPSTITSTLLPKSSHIPTTVNAANGVTVNSAVATTLPKYPKYSTRAARHASFRECQQIAVQIDFLCDAGFFYAGSGDSTRCFFCGIGLRHWSPDDDPWTEHARFSLKCLFVLEQKGQEFINIVKLAVEVSEKASKNAVVANTDVMKSEAAVSALAMGYTADQVRKAIETINARTQTSVATNGNHQLSGQDILEEIFRIEEGSSTTNSSVANTEHHESEADNLEEQGAWAETIPQRSQSDLLPLGSSRLQVQQRAASDSVVQSDLERKKKRLLQENKMLRSASLCTQCHRREICMVFLPCGHLVTCEECGKATRTCTTCASRVKGTVRTYMA</sequence>
<evidence type="ECO:0000313" key="6">
    <source>
        <dbReference type="Proteomes" id="UP000828390"/>
    </source>
</evidence>
<dbReference type="CDD" id="cd00022">
    <property type="entry name" value="BIR"/>
    <property type="match status" value="2"/>
</dbReference>
<keyword evidence="6" id="KW-1185">Reference proteome</keyword>
<dbReference type="GO" id="GO:0008270">
    <property type="term" value="F:zinc ion binding"/>
    <property type="evidence" value="ECO:0007669"/>
    <property type="project" value="UniProtKB-KW"/>
</dbReference>
<dbReference type="AlphaFoldDB" id="A0A9D4GDL1"/>
<feature type="region of interest" description="Disordered" evidence="4">
    <location>
        <begin position="924"/>
        <end position="943"/>
    </location>
</feature>
<evidence type="ECO:0000256" key="1">
    <source>
        <dbReference type="ARBA" id="ARBA00022723"/>
    </source>
</evidence>
<dbReference type="Gene3D" id="3.30.40.10">
    <property type="entry name" value="Zinc/RING finger domain, C3HC4 (zinc finger)"/>
    <property type="match status" value="1"/>
</dbReference>
<comment type="caution">
    <text evidence="5">The sequence shown here is derived from an EMBL/GenBank/DDBJ whole genome shotgun (WGS) entry which is preliminary data.</text>
</comment>
<organism evidence="5 6">
    <name type="scientific">Dreissena polymorpha</name>
    <name type="common">Zebra mussel</name>
    <name type="synonym">Mytilus polymorpha</name>
    <dbReference type="NCBI Taxonomy" id="45954"/>
    <lineage>
        <taxon>Eukaryota</taxon>
        <taxon>Metazoa</taxon>
        <taxon>Spiralia</taxon>
        <taxon>Lophotrochozoa</taxon>
        <taxon>Mollusca</taxon>
        <taxon>Bivalvia</taxon>
        <taxon>Autobranchia</taxon>
        <taxon>Heteroconchia</taxon>
        <taxon>Euheterodonta</taxon>
        <taxon>Imparidentia</taxon>
        <taxon>Neoheterodontei</taxon>
        <taxon>Myida</taxon>
        <taxon>Dreissenoidea</taxon>
        <taxon>Dreissenidae</taxon>
        <taxon>Dreissena</taxon>
    </lineage>
</organism>
<dbReference type="Proteomes" id="UP000828390">
    <property type="component" value="Unassembled WGS sequence"/>
</dbReference>
<accession>A0A9D4GDL1</accession>
<dbReference type="EMBL" id="JAIWYP010000006">
    <property type="protein sequence ID" value="KAH3815214.1"/>
    <property type="molecule type" value="Genomic_DNA"/>
</dbReference>
<proteinExistence type="predicted"/>
<reference evidence="5" key="2">
    <citation type="submission" date="2020-11" db="EMBL/GenBank/DDBJ databases">
        <authorList>
            <person name="McCartney M.A."/>
            <person name="Auch B."/>
            <person name="Kono T."/>
            <person name="Mallez S."/>
            <person name="Becker A."/>
            <person name="Gohl D.M."/>
            <person name="Silverstein K.A.T."/>
            <person name="Koren S."/>
            <person name="Bechman K.B."/>
            <person name="Herman A."/>
            <person name="Abrahante J.E."/>
            <person name="Garbe J."/>
        </authorList>
    </citation>
    <scope>NUCLEOTIDE SEQUENCE</scope>
    <source>
        <strain evidence="5">Duluth1</strain>
        <tissue evidence="5">Whole animal</tissue>
    </source>
</reference>
<feature type="region of interest" description="Disordered" evidence="4">
    <location>
        <begin position="678"/>
        <end position="718"/>
    </location>
</feature>
<evidence type="ECO:0000313" key="5">
    <source>
        <dbReference type="EMBL" id="KAH3815214.1"/>
    </source>
</evidence>
<dbReference type="PROSITE" id="PS50143">
    <property type="entry name" value="BIR_REPEAT_2"/>
    <property type="match status" value="2"/>
</dbReference>
<dbReference type="PANTHER" id="PTHR10044">
    <property type="entry name" value="INHIBITOR OF APOPTOSIS"/>
    <property type="match status" value="1"/>
</dbReference>
<feature type="region of interest" description="Disordered" evidence="4">
    <location>
        <begin position="114"/>
        <end position="154"/>
    </location>
</feature>
<evidence type="ECO:0000256" key="3">
    <source>
        <dbReference type="ARBA" id="ARBA00022833"/>
    </source>
</evidence>
<dbReference type="InterPro" id="IPR013083">
    <property type="entry name" value="Znf_RING/FYVE/PHD"/>
</dbReference>
<dbReference type="OrthoDB" id="2196114at2759"/>
<evidence type="ECO:0000256" key="4">
    <source>
        <dbReference type="SAM" id="MobiDB-lite"/>
    </source>
</evidence>
<feature type="compositionally biased region" description="Basic and acidic residues" evidence="4">
    <location>
        <begin position="114"/>
        <end position="124"/>
    </location>
</feature>
<feature type="region of interest" description="Disordered" evidence="4">
    <location>
        <begin position="308"/>
        <end position="332"/>
    </location>
</feature>
<dbReference type="GO" id="GO:0031398">
    <property type="term" value="P:positive regulation of protein ubiquitination"/>
    <property type="evidence" value="ECO:0007669"/>
    <property type="project" value="TreeGrafter"/>
</dbReference>
<feature type="compositionally biased region" description="Basic and acidic residues" evidence="4">
    <location>
        <begin position="131"/>
        <end position="140"/>
    </location>
</feature>
<evidence type="ECO:0000256" key="2">
    <source>
        <dbReference type="ARBA" id="ARBA00022771"/>
    </source>
</evidence>
<reference evidence="5" key="1">
    <citation type="journal article" date="2019" name="bioRxiv">
        <title>The Genome of the Zebra Mussel, Dreissena polymorpha: A Resource for Invasive Species Research.</title>
        <authorList>
            <person name="McCartney M.A."/>
            <person name="Auch B."/>
            <person name="Kono T."/>
            <person name="Mallez S."/>
            <person name="Zhang Y."/>
            <person name="Obille A."/>
            <person name="Becker A."/>
            <person name="Abrahante J.E."/>
            <person name="Garbe J."/>
            <person name="Badalamenti J.P."/>
            <person name="Herman A."/>
            <person name="Mangelson H."/>
            <person name="Liachko I."/>
            <person name="Sullivan S."/>
            <person name="Sone E.D."/>
            <person name="Koren S."/>
            <person name="Silverstein K.A.T."/>
            <person name="Beckman K.B."/>
            <person name="Gohl D.M."/>
        </authorList>
    </citation>
    <scope>NUCLEOTIDE SEQUENCE</scope>
    <source>
        <strain evidence="5">Duluth1</strain>
        <tissue evidence="5">Whole animal</tissue>
    </source>
</reference>
<dbReference type="GO" id="GO:0043066">
    <property type="term" value="P:negative regulation of apoptotic process"/>
    <property type="evidence" value="ECO:0007669"/>
    <property type="project" value="TreeGrafter"/>
</dbReference>
<feature type="region of interest" description="Disordered" evidence="4">
    <location>
        <begin position="596"/>
        <end position="619"/>
    </location>
</feature>